<dbReference type="AlphaFoldDB" id="A0A5S9F418"/>
<evidence type="ECO:0000259" key="6">
    <source>
        <dbReference type="Pfam" id="PF04932"/>
    </source>
</evidence>
<accession>A0A5S9F418</accession>
<sequence length="609" mass="70280">MLRMLLVVNVTMSGVLGSFIVPFYGLCVYIWFAYIRAQEWARNVGWFMSLRPSLLIALCIIMGCIIHKKKIFRLHVISVLLMLFWFWISICHFNSINRFASGFWMDFMNKLMISGCLIIGLVNTKRKMMYIFIPFVLSIGFYSSKSGLFGIIHPGAKIAQGPGGMMKDNNSFAMAFNMILPFVFFAGRLYSFKVLKLGLTFLFYLSIFGVVFTYSRGGFLGLVAVVILLQLKAKRNIFILVFGALFIGVIVFVSVPEAYKKRILTIFSSEEKRDKSAGSRLHFWKVAVIIANDNPIFGVGPGCFEVAYPRYDFSKGKFGKRKAVHSCYFQMLSNNGYPGLILFLLLIFTSLLTCIYIRWKVRKRRDLEWVTYCSNTFEVSIIAYCISGAFLSMAYADLIYHLFFLVVALHKTASKYLKNPLVLRSRDISSLYTSHFEKAKFNVVDDRKVSKQEMEAAKFILTPLYGSMDWNILEKKDFRDGIVSVIFVDEHEHLDTKQKVINFLNSEEEALLISSLDFGYEKQANICDKLSENINDYKTIVVELDSIQRLEQLQNFIDVAQEARYLDIPIICYQNTQIHSDREIAVYTMNEDDLDEENFWDKLREDQEQ</sequence>
<feature type="transmembrane region" description="Helical" evidence="5">
    <location>
        <begin position="202"/>
        <end position="231"/>
    </location>
</feature>
<feature type="transmembrane region" description="Helical" evidence="5">
    <location>
        <begin position="340"/>
        <end position="359"/>
    </location>
</feature>
<keyword evidence="2 5" id="KW-0812">Transmembrane</keyword>
<feature type="transmembrane region" description="Helical" evidence="5">
    <location>
        <begin position="172"/>
        <end position="190"/>
    </location>
</feature>
<evidence type="ECO:0000256" key="3">
    <source>
        <dbReference type="ARBA" id="ARBA00022989"/>
    </source>
</evidence>
<dbReference type="RefSeq" id="WP_151969208.1">
    <property type="nucleotide sequence ID" value="NZ_JAZFBD010000022.1"/>
</dbReference>
<evidence type="ECO:0000256" key="1">
    <source>
        <dbReference type="ARBA" id="ARBA00004141"/>
    </source>
</evidence>
<dbReference type="InterPro" id="IPR007016">
    <property type="entry name" value="O-antigen_ligase-rel_domated"/>
</dbReference>
<dbReference type="GO" id="GO:0016020">
    <property type="term" value="C:membrane"/>
    <property type="evidence" value="ECO:0007669"/>
    <property type="project" value="UniProtKB-SubCell"/>
</dbReference>
<dbReference type="EMBL" id="AP019860">
    <property type="protein sequence ID" value="BBM85088.1"/>
    <property type="molecule type" value="Genomic_DNA"/>
</dbReference>
<organism evidence="7 8">
    <name type="scientific">Uabimicrobium amorphum</name>
    <dbReference type="NCBI Taxonomy" id="2596890"/>
    <lineage>
        <taxon>Bacteria</taxon>
        <taxon>Pseudomonadati</taxon>
        <taxon>Planctomycetota</taxon>
        <taxon>Candidatus Uabimicrobiia</taxon>
        <taxon>Candidatus Uabimicrobiales</taxon>
        <taxon>Candidatus Uabimicrobiaceae</taxon>
        <taxon>Candidatus Uabimicrobium</taxon>
    </lineage>
</organism>
<dbReference type="PANTHER" id="PTHR37422:SF13">
    <property type="entry name" value="LIPOPOLYSACCHARIDE BIOSYNTHESIS PROTEIN PA4999-RELATED"/>
    <property type="match status" value="1"/>
</dbReference>
<feature type="transmembrane region" description="Helical" evidence="5">
    <location>
        <begin position="7"/>
        <end position="32"/>
    </location>
</feature>
<dbReference type="KEGG" id="uam:UABAM_03451"/>
<feature type="transmembrane region" description="Helical" evidence="5">
    <location>
        <begin position="72"/>
        <end position="90"/>
    </location>
</feature>
<keyword evidence="8" id="KW-1185">Reference proteome</keyword>
<evidence type="ECO:0000313" key="7">
    <source>
        <dbReference type="EMBL" id="BBM85088.1"/>
    </source>
</evidence>
<feature type="transmembrane region" description="Helical" evidence="5">
    <location>
        <begin position="379"/>
        <end position="409"/>
    </location>
</feature>
<evidence type="ECO:0000313" key="8">
    <source>
        <dbReference type="Proteomes" id="UP000326354"/>
    </source>
</evidence>
<reference evidence="7 8" key="1">
    <citation type="submission" date="2019-08" db="EMBL/GenBank/DDBJ databases">
        <title>Complete genome sequence of Candidatus Uab amorphum.</title>
        <authorList>
            <person name="Shiratori T."/>
            <person name="Suzuki S."/>
            <person name="Kakizawa Y."/>
            <person name="Ishida K."/>
        </authorList>
    </citation>
    <scope>NUCLEOTIDE SEQUENCE [LARGE SCALE GENOMIC DNA]</scope>
    <source>
        <strain evidence="7 8">SRT547</strain>
    </source>
</reference>
<evidence type="ECO:0000256" key="4">
    <source>
        <dbReference type="ARBA" id="ARBA00023136"/>
    </source>
</evidence>
<feature type="domain" description="O-antigen ligase-related" evidence="6">
    <location>
        <begin position="202"/>
        <end position="344"/>
    </location>
</feature>
<protein>
    <submittedName>
        <fullName evidence="7">O-antigen polymerase</fullName>
    </submittedName>
</protein>
<comment type="subcellular location">
    <subcellularLocation>
        <location evidence="1">Membrane</location>
        <topology evidence="1">Multi-pass membrane protein</topology>
    </subcellularLocation>
</comment>
<dbReference type="OrthoDB" id="260159at2"/>
<gene>
    <name evidence="7" type="ORF">UABAM_03451</name>
</gene>
<feature type="transmembrane region" description="Helical" evidence="5">
    <location>
        <begin position="129"/>
        <end position="152"/>
    </location>
</feature>
<dbReference type="Pfam" id="PF04932">
    <property type="entry name" value="Wzy_C"/>
    <property type="match status" value="1"/>
</dbReference>
<proteinExistence type="predicted"/>
<dbReference type="InterPro" id="IPR017528">
    <property type="entry name" value="CHP03097O-antigen_lig-rel"/>
</dbReference>
<keyword evidence="4 5" id="KW-0472">Membrane</keyword>
<dbReference type="InterPro" id="IPR051533">
    <property type="entry name" value="WaaL-like"/>
</dbReference>
<feature type="transmembrane region" description="Helical" evidence="5">
    <location>
        <begin position="237"/>
        <end position="255"/>
    </location>
</feature>
<dbReference type="PANTHER" id="PTHR37422">
    <property type="entry name" value="TEICHURONIC ACID BIOSYNTHESIS PROTEIN TUAE"/>
    <property type="match status" value="1"/>
</dbReference>
<evidence type="ECO:0000256" key="2">
    <source>
        <dbReference type="ARBA" id="ARBA00022692"/>
    </source>
</evidence>
<feature type="transmembrane region" description="Helical" evidence="5">
    <location>
        <begin position="44"/>
        <end position="65"/>
    </location>
</feature>
<dbReference type="Proteomes" id="UP000326354">
    <property type="component" value="Chromosome"/>
</dbReference>
<keyword evidence="3 5" id="KW-1133">Transmembrane helix</keyword>
<dbReference type="NCBIfam" id="TIGR03097">
    <property type="entry name" value="PEP_O_lig_1"/>
    <property type="match status" value="1"/>
</dbReference>
<evidence type="ECO:0000256" key="5">
    <source>
        <dbReference type="SAM" id="Phobius"/>
    </source>
</evidence>
<name>A0A5S9F418_UABAM</name>